<feature type="transmembrane region" description="Helical" evidence="6">
    <location>
        <begin position="50"/>
        <end position="83"/>
    </location>
</feature>
<dbReference type="InterPro" id="IPR001851">
    <property type="entry name" value="ABC_transp_permease"/>
</dbReference>
<evidence type="ECO:0000256" key="4">
    <source>
        <dbReference type="ARBA" id="ARBA00022989"/>
    </source>
</evidence>
<evidence type="ECO:0000256" key="5">
    <source>
        <dbReference type="ARBA" id="ARBA00023136"/>
    </source>
</evidence>
<dbReference type="OrthoDB" id="9814461at2"/>
<keyword evidence="4 6" id="KW-1133">Transmembrane helix</keyword>
<evidence type="ECO:0000313" key="8">
    <source>
        <dbReference type="Proteomes" id="UP000321638"/>
    </source>
</evidence>
<dbReference type="GO" id="GO:0005886">
    <property type="term" value="C:plasma membrane"/>
    <property type="evidence" value="ECO:0007669"/>
    <property type="project" value="UniProtKB-SubCell"/>
</dbReference>
<comment type="caution">
    <text evidence="7">The sequence shown here is derived from an EMBL/GenBank/DDBJ whole genome shotgun (WGS) entry which is preliminary data.</text>
</comment>
<dbReference type="InterPro" id="IPR043428">
    <property type="entry name" value="LivM-like"/>
</dbReference>
<sequence length="380" mass="41328">MRFVFKTSYAQDIQLFRDRMDAFWYVLLAAAVALLPVVMSEYYVGETTWVFIYAICGVSLMVLVGYTGLISLGHAAFLGIGAYAHAFFIKHGVPWVAAVALAVVITTACGIIVGLPALRMSGIYLAIATLAFATIIQEVFSRWESVTHGFAGMPVEKPVIFGVSFAHDTAFYYLCLFFLVVSLWLTRNLLRAPTGRAWVAIRDSEIAAQSMGVNIAIYKSMAFAYSAALMGLAGALFAHKIAYLAPDIFTILLSIQLLLLVIVGGLGSLHGAVFGAIFVALLPPVIAILRDSIPATLSSVAGATGLSLFGAIGEGVGAFLRKPGVEAGIFGLILVLVILLEPLGMYGRWMKIRVYFSTFPMYKRATFKRQKTYMRSERLR</sequence>
<evidence type="ECO:0000313" key="7">
    <source>
        <dbReference type="EMBL" id="TXL73274.1"/>
    </source>
</evidence>
<dbReference type="Proteomes" id="UP000321638">
    <property type="component" value="Unassembled WGS sequence"/>
</dbReference>
<feature type="transmembrane region" description="Helical" evidence="6">
    <location>
        <begin position="22"/>
        <end position="44"/>
    </location>
</feature>
<feature type="transmembrane region" description="Helical" evidence="6">
    <location>
        <begin position="95"/>
        <end position="115"/>
    </location>
</feature>
<comment type="subcellular location">
    <subcellularLocation>
        <location evidence="1">Cell membrane</location>
        <topology evidence="1">Multi-pass membrane protein</topology>
    </subcellularLocation>
</comment>
<feature type="transmembrane region" description="Helical" evidence="6">
    <location>
        <begin position="327"/>
        <end position="346"/>
    </location>
</feature>
<evidence type="ECO:0000256" key="6">
    <source>
        <dbReference type="SAM" id="Phobius"/>
    </source>
</evidence>
<dbReference type="Pfam" id="PF02653">
    <property type="entry name" value="BPD_transp_2"/>
    <property type="match status" value="1"/>
</dbReference>
<gene>
    <name evidence="7" type="ORF">FHP25_21555</name>
</gene>
<feature type="transmembrane region" description="Helical" evidence="6">
    <location>
        <begin position="301"/>
        <end position="321"/>
    </location>
</feature>
<proteinExistence type="predicted"/>
<feature type="transmembrane region" description="Helical" evidence="6">
    <location>
        <begin position="269"/>
        <end position="289"/>
    </location>
</feature>
<name>A0A5C8PJ48_9HYPH</name>
<dbReference type="GO" id="GO:0015658">
    <property type="term" value="F:branched-chain amino acid transmembrane transporter activity"/>
    <property type="evidence" value="ECO:0007669"/>
    <property type="project" value="InterPro"/>
</dbReference>
<keyword evidence="8" id="KW-1185">Reference proteome</keyword>
<organism evidence="7 8">
    <name type="scientific">Vineibacter terrae</name>
    <dbReference type="NCBI Taxonomy" id="2586908"/>
    <lineage>
        <taxon>Bacteria</taxon>
        <taxon>Pseudomonadati</taxon>
        <taxon>Pseudomonadota</taxon>
        <taxon>Alphaproteobacteria</taxon>
        <taxon>Hyphomicrobiales</taxon>
        <taxon>Vineibacter</taxon>
    </lineage>
</organism>
<evidence type="ECO:0000256" key="2">
    <source>
        <dbReference type="ARBA" id="ARBA00022475"/>
    </source>
</evidence>
<feature type="transmembrane region" description="Helical" evidence="6">
    <location>
        <begin position="121"/>
        <end position="140"/>
    </location>
</feature>
<reference evidence="7 8" key="1">
    <citation type="submission" date="2019-06" db="EMBL/GenBank/DDBJ databases">
        <title>New taxonomy in bacterial strain CC-CFT640, isolated from vineyard.</title>
        <authorList>
            <person name="Lin S.-Y."/>
            <person name="Tsai C.-F."/>
            <person name="Young C.-C."/>
        </authorList>
    </citation>
    <scope>NUCLEOTIDE SEQUENCE [LARGE SCALE GENOMIC DNA]</scope>
    <source>
        <strain evidence="7 8">CC-CFT640</strain>
    </source>
</reference>
<dbReference type="PANTHER" id="PTHR30482">
    <property type="entry name" value="HIGH-AFFINITY BRANCHED-CHAIN AMINO ACID TRANSPORT SYSTEM PERMEASE"/>
    <property type="match status" value="1"/>
</dbReference>
<feature type="transmembrane region" description="Helical" evidence="6">
    <location>
        <begin position="215"/>
        <end position="237"/>
    </location>
</feature>
<protein>
    <submittedName>
        <fullName evidence="7">Branched-chain amino acid ABC transporter permease</fullName>
    </submittedName>
</protein>
<dbReference type="RefSeq" id="WP_147849044.1">
    <property type="nucleotide sequence ID" value="NZ_VDUZ01000026.1"/>
</dbReference>
<evidence type="ECO:0000256" key="1">
    <source>
        <dbReference type="ARBA" id="ARBA00004651"/>
    </source>
</evidence>
<keyword evidence="2" id="KW-1003">Cell membrane</keyword>
<keyword evidence="3 6" id="KW-0812">Transmembrane</keyword>
<dbReference type="AlphaFoldDB" id="A0A5C8PJ48"/>
<accession>A0A5C8PJ48</accession>
<keyword evidence="5 6" id="KW-0472">Membrane</keyword>
<dbReference type="EMBL" id="VDUZ01000026">
    <property type="protein sequence ID" value="TXL73274.1"/>
    <property type="molecule type" value="Genomic_DNA"/>
</dbReference>
<dbReference type="CDD" id="cd06581">
    <property type="entry name" value="TM_PBP1_LivM_like"/>
    <property type="match status" value="1"/>
</dbReference>
<feature type="transmembrane region" description="Helical" evidence="6">
    <location>
        <begin position="160"/>
        <end position="185"/>
    </location>
</feature>
<dbReference type="PANTHER" id="PTHR30482:SF20">
    <property type="entry name" value="HIGH-AFFINITY BRANCHED-CHAIN AMINO ACID TRANSPORT SYSTEM PERMEASE PROTEIN LIVM"/>
    <property type="match status" value="1"/>
</dbReference>
<evidence type="ECO:0000256" key="3">
    <source>
        <dbReference type="ARBA" id="ARBA00022692"/>
    </source>
</evidence>